<proteinExistence type="predicted"/>
<comment type="pathway">
    <text evidence="1">Cofactor biosynthesis; adenosylcobalamin biosynthesis.</text>
</comment>
<dbReference type="InterPro" id="IPR012818">
    <property type="entry name" value="CbiE"/>
</dbReference>
<dbReference type="InterPro" id="IPR014008">
    <property type="entry name" value="Cbl_synth_MTase_CbiT"/>
</dbReference>
<keyword evidence="2" id="KW-0169">Cobalamin biosynthesis</keyword>
<reference evidence="7 8" key="1">
    <citation type="submission" date="2020-08" db="EMBL/GenBank/DDBJ databases">
        <title>Bridging the membrane lipid divide: bacteria of the FCB group superphylum have the potential to synthesize archaeal ether lipids.</title>
        <authorList>
            <person name="Villanueva L."/>
            <person name="Von Meijenfeldt F.A.B."/>
            <person name="Westbye A.B."/>
            <person name="Yadav S."/>
            <person name="Hopmans E.C."/>
            <person name="Dutilh B.E."/>
            <person name="Sinninghe Damste J.S."/>
        </authorList>
    </citation>
    <scope>NUCLEOTIDE SEQUENCE [LARGE SCALE GENOMIC DNA]</scope>
    <source>
        <strain evidence="7">NIOZ-UU100</strain>
    </source>
</reference>
<dbReference type="InterPro" id="IPR006365">
    <property type="entry name" value="Cbl_synth_CobL"/>
</dbReference>
<dbReference type="UniPathway" id="UPA00148"/>
<dbReference type="Proteomes" id="UP000654401">
    <property type="component" value="Unassembled WGS sequence"/>
</dbReference>
<dbReference type="InterPro" id="IPR035996">
    <property type="entry name" value="4pyrrol_Methylase_sf"/>
</dbReference>
<dbReference type="CDD" id="cd02440">
    <property type="entry name" value="AdoMet_MTases"/>
    <property type="match status" value="1"/>
</dbReference>
<evidence type="ECO:0000313" key="8">
    <source>
        <dbReference type="Proteomes" id="UP000654401"/>
    </source>
</evidence>
<evidence type="ECO:0000259" key="6">
    <source>
        <dbReference type="Pfam" id="PF00590"/>
    </source>
</evidence>
<organism evidence="7 8">
    <name type="scientific">Candidatus Thiopontia autotrophica</name>
    <dbReference type="NCBI Taxonomy" id="2841688"/>
    <lineage>
        <taxon>Bacteria</taxon>
        <taxon>Pseudomonadati</taxon>
        <taxon>Pseudomonadota</taxon>
        <taxon>Gammaproteobacteria</taxon>
        <taxon>Candidatus Thiopontia</taxon>
    </lineage>
</organism>
<dbReference type="Pfam" id="PF00590">
    <property type="entry name" value="TP_methylase"/>
    <property type="match status" value="1"/>
</dbReference>
<evidence type="ECO:0000313" key="7">
    <source>
        <dbReference type="EMBL" id="MBC8519045.1"/>
    </source>
</evidence>
<dbReference type="NCBIfam" id="TIGR02469">
    <property type="entry name" value="CbiT"/>
    <property type="match status" value="1"/>
</dbReference>
<evidence type="ECO:0000256" key="3">
    <source>
        <dbReference type="ARBA" id="ARBA00022603"/>
    </source>
</evidence>
<dbReference type="CDD" id="cd11644">
    <property type="entry name" value="Precorrin-6Y-MT"/>
    <property type="match status" value="1"/>
</dbReference>
<feature type="domain" description="Tetrapyrrole methylase" evidence="6">
    <location>
        <begin position="22"/>
        <end position="202"/>
    </location>
</feature>
<evidence type="ECO:0000256" key="4">
    <source>
        <dbReference type="ARBA" id="ARBA00022679"/>
    </source>
</evidence>
<dbReference type="SUPFAM" id="SSF53790">
    <property type="entry name" value="Tetrapyrrole methylase"/>
    <property type="match status" value="1"/>
</dbReference>
<dbReference type="InterPro" id="IPR050714">
    <property type="entry name" value="Cobalamin_biosynth_MTase"/>
</dbReference>
<dbReference type="PANTHER" id="PTHR43182">
    <property type="entry name" value="COBALT-PRECORRIN-6B C(15)-METHYLTRANSFERASE (DECARBOXYLATING)"/>
    <property type="match status" value="1"/>
</dbReference>
<keyword evidence="5" id="KW-0949">S-adenosyl-L-methionine</keyword>
<dbReference type="PIRSF" id="PIRSF036428">
    <property type="entry name" value="CobL"/>
    <property type="match status" value="1"/>
</dbReference>
<accession>A0A8J6TVK1</accession>
<protein>
    <submittedName>
        <fullName evidence="7">Precorrin-6y C5,15-methyltransferase (Decarboxylating) subunit CbiE</fullName>
    </submittedName>
</protein>
<dbReference type="InterPro" id="IPR014777">
    <property type="entry name" value="4pyrrole_Mease_sub1"/>
</dbReference>
<dbReference type="NCBIfam" id="TIGR02467">
    <property type="entry name" value="CbiE"/>
    <property type="match status" value="1"/>
</dbReference>
<dbReference type="InterPro" id="IPR029063">
    <property type="entry name" value="SAM-dependent_MTases_sf"/>
</dbReference>
<keyword evidence="3" id="KW-0489">Methyltransferase</keyword>
<dbReference type="GO" id="GO:0008276">
    <property type="term" value="F:protein methyltransferase activity"/>
    <property type="evidence" value="ECO:0007669"/>
    <property type="project" value="InterPro"/>
</dbReference>
<dbReference type="Gene3D" id="3.40.1010.10">
    <property type="entry name" value="Cobalt-precorrin-4 Transmethylase, Domain 1"/>
    <property type="match status" value="1"/>
</dbReference>
<evidence type="ECO:0000256" key="2">
    <source>
        <dbReference type="ARBA" id="ARBA00022573"/>
    </source>
</evidence>
<dbReference type="PANTHER" id="PTHR43182:SF1">
    <property type="entry name" value="COBALT-PRECORRIN-7 C(5)-METHYLTRANSFERASE"/>
    <property type="match status" value="1"/>
</dbReference>
<evidence type="ECO:0000256" key="1">
    <source>
        <dbReference type="ARBA" id="ARBA00004953"/>
    </source>
</evidence>
<keyword evidence="4" id="KW-0808">Transferase</keyword>
<sequence length="432" mass="47426">MDRCRVIGVLDNGFSGLAESQQQLIANADLVIAGSRLLALLSNNFKEGSEQRNMTGKFSQVPQWIDDALDDSRSVIVLATGDPLCHGIGSYLASKLGMEKCEIIPNISTLQVACSRFGIAWQSASICSIHGADAGEWVEEPDPEHGLYKLLQKIRGEQLLIVFTSSANSPDRVARMMLMEGFSNGWQMAVAENLLQSGENLVGPISIEDSAEQKFSDMNIMLLWRDSSLDEESSLLPLFGIEDSEYSQRRPDRGLITKREVRALSLARMQLSADSVVWDIGAGSGSVGLEAARVASGGHVYAIEKNEADAENVRENRKRLQITNYTLVVDKAPSGIDGWPDPNAVFIGGSGGNLELLVRKILHRMRPGGWLVMNFVTLENLAEVTAVLKQEGAEWDVTQMQASRSSPILEMHRMQAENPVWIVSARKQQNSK</sequence>
<dbReference type="Gene3D" id="3.40.50.150">
    <property type="entry name" value="Vaccinia Virus protein VP39"/>
    <property type="match status" value="1"/>
</dbReference>
<dbReference type="GO" id="GO:0009236">
    <property type="term" value="P:cobalamin biosynthetic process"/>
    <property type="evidence" value="ECO:0007669"/>
    <property type="project" value="UniProtKB-UniPathway"/>
</dbReference>
<dbReference type="InterPro" id="IPR000878">
    <property type="entry name" value="4pyrrol_Mease"/>
</dbReference>
<comment type="caution">
    <text evidence="7">The sequence shown here is derived from an EMBL/GenBank/DDBJ whole genome shotgun (WGS) entry which is preliminary data.</text>
</comment>
<gene>
    <name evidence="7" type="primary">cbiE</name>
    <name evidence="7" type="ORF">H8D24_01370</name>
</gene>
<dbReference type="AlphaFoldDB" id="A0A8J6TVK1"/>
<dbReference type="SUPFAM" id="SSF53335">
    <property type="entry name" value="S-adenosyl-L-methionine-dependent methyltransferases"/>
    <property type="match status" value="1"/>
</dbReference>
<dbReference type="GO" id="GO:0032259">
    <property type="term" value="P:methylation"/>
    <property type="evidence" value="ECO:0007669"/>
    <property type="project" value="UniProtKB-KW"/>
</dbReference>
<evidence type="ECO:0000256" key="5">
    <source>
        <dbReference type="ARBA" id="ARBA00022691"/>
    </source>
</evidence>
<dbReference type="EMBL" id="JACNFK010000015">
    <property type="protein sequence ID" value="MBC8519045.1"/>
    <property type="molecule type" value="Genomic_DNA"/>
</dbReference>
<name>A0A8J6TVK1_9GAMM</name>